<gene>
    <name evidence="3" type="ORF">COT44_02760</name>
</gene>
<dbReference type="Pfam" id="PF12229">
    <property type="entry name" value="PG_binding_4"/>
    <property type="match status" value="1"/>
</dbReference>
<evidence type="ECO:0000259" key="2">
    <source>
        <dbReference type="Pfam" id="PF12229"/>
    </source>
</evidence>
<sequence>MKKKLLRLFKFFGSFLLGALIGTAILFWVFIFIIFQTKKQYSGRVYPGVNLLSDSIAGKNRQELDDILAEVQTKTLDQKIVFIWKEDPQKKWEIEPQEIDFSVDTNAIIDEAMGLGRETDGGNYLGIYRLLVSPKNLELKYKFDQVKLTTIFNAMSLQINQAVQEPLFDFKQGKVINFKVSKEGRKIDREKIQQLLILTFSRLSPSKAVVNMELPVLVVKPHAESDLSNKMGINDLLGEGESFFLDSIPNRVHNIVLAASNLHGIVIPPGETFSFAEKIGDISQKTGYQRAYVIKSGKTVLDDGGGVCQVSTTLFRAALNAGLPIVERQAHAYRVGFYEQGSYPPGLDATVYPPNLDFKFKNDTPAYLLIQTEIDQAKKRLVFKFYGTSDGRKVEMQKPIILSQTPPPEPIYVDDPTLVVGTEKKFDSAHWGAKVVFTRKVWFSNGELKEEKTFISNYTPWPAVYFRGTKTQ</sequence>
<feature type="domain" description="YoaR-like putative peptidoglycan binding" evidence="2">
    <location>
        <begin position="92"/>
        <end position="194"/>
    </location>
</feature>
<dbReference type="InterPro" id="IPR007391">
    <property type="entry name" value="Vancomycin_resist_VanW"/>
</dbReference>
<dbReference type="InterPro" id="IPR022029">
    <property type="entry name" value="YoaR-like_PG-bd"/>
</dbReference>
<keyword evidence="1" id="KW-1133">Transmembrane helix</keyword>
<proteinExistence type="predicted"/>
<dbReference type="InterPro" id="IPR052913">
    <property type="entry name" value="Glycopeptide_resist_protein"/>
</dbReference>
<keyword evidence="1" id="KW-0812">Transmembrane</keyword>
<dbReference type="EMBL" id="PEYO01000016">
    <property type="protein sequence ID" value="PIU03523.1"/>
    <property type="molecule type" value="Genomic_DNA"/>
</dbReference>
<protein>
    <recommendedName>
        <fullName evidence="2">YoaR-like putative peptidoglycan binding domain-containing protein</fullName>
    </recommendedName>
</protein>
<dbReference type="PANTHER" id="PTHR35788:SF1">
    <property type="entry name" value="EXPORTED PROTEIN"/>
    <property type="match status" value="1"/>
</dbReference>
<organism evidence="3 4">
    <name type="scientific">Candidatus Shapirobacteria bacterium CG08_land_8_20_14_0_20_39_18</name>
    <dbReference type="NCBI Taxonomy" id="1974883"/>
    <lineage>
        <taxon>Bacteria</taxon>
        <taxon>Candidatus Shapironibacteriota</taxon>
    </lineage>
</organism>
<evidence type="ECO:0000256" key="1">
    <source>
        <dbReference type="SAM" id="Phobius"/>
    </source>
</evidence>
<feature type="transmembrane region" description="Helical" evidence="1">
    <location>
        <begin position="12"/>
        <end position="35"/>
    </location>
</feature>
<dbReference type="AlphaFoldDB" id="A0A2M6XCX4"/>
<comment type="caution">
    <text evidence="3">The sequence shown here is derived from an EMBL/GenBank/DDBJ whole genome shotgun (WGS) entry which is preliminary data.</text>
</comment>
<keyword evidence="1" id="KW-0472">Membrane</keyword>
<evidence type="ECO:0000313" key="3">
    <source>
        <dbReference type="EMBL" id="PIU03523.1"/>
    </source>
</evidence>
<evidence type="ECO:0000313" key="4">
    <source>
        <dbReference type="Proteomes" id="UP000228996"/>
    </source>
</evidence>
<dbReference type="PANTHER" id="PTHR35788">
    <property type="entry name" value="EXPORTED PROTEIN-RELATED"/>
    <property type="match status" value="1"/>
</dbReference>
<name>A0A2M6XCX4_9BACT</name>
<dbReference type="Pfam" id="PF04294">
    <property type="entry name" value="VanW"/>
    <property type="match status" value="1"/>
</dbReference>
<accession>A0A2M6XCX4</accession>
<reference evidence="4" key="1">
    <citation type="submission" date="2017-09" db="EMBL/GenBank/DDBJ databases">
        <title>Depth-based differentiation of microbial function through sediment-hosted aquifers and enrichment of novel symbionts in the deep terrestrial subsurface.</title>
        <authorList>
            <person name="Probst A.J."/>
            <person name="Ladd B."/>
            <person name="Jarett J.K."/>
            <person name="Geller-Mcgrath D.E."/>
            <person name="Sieber C.M.K."/>
            <person name="Emerson J.B."/>
            <person name="Anantharaman K."/>
            <person name="Thomas B.C."/>
            <person name="Malmstrom R."/>
            <person name="Stieglmeier M."/>
            <person name="Klingl A."/>
            <person name="Woyke T."/>
            <person name="Ryan C.M."/>
            <person name="Banfield J.F."/>
        </authorList>
    </citation>
    <scope>NUCLEOTIDE SEQUENCE [LARGE SCALE GENOMIC DNA]</scope>
</reference>
<dbReference type="Proteomes" id="UP000228996">
    <property type="component" value="Unassembled WGS sequence"/>
</dbReference>